<dbReference type="InterPro" id="IPR041685">
    <property type="entry name" value="AAA_GajA/Old/RecF-like"/>
</dbReference>
<proteinExistence type="predicted"/>
<keyword evidence="3" id="KW-0648">Protein biosynthesis</keyword>
<feature type="domain" description="Endonuclease GajA/Old nuclease/RecF-like AAA" evidence="2">
    <location>
        <begin position="277"/>
        <end position="376"/>
    </location>
</feature>
<dbReference type="Gene3D" id="3.40.50.300">
    <property type="entry name" value="P-loop containing nucleotide triphosphate hydrolases"/>
    <property type="match status" value="2"/>
</dbReference>
<gene>
    <name evidence="3" type="ORF">SAMN05216582_1277</name>
</gene>
<dbReference type="SUPFAM" id="SSF52540">
    <property type="entry name" value="P-loop containing nucleoside triphosphate hydrolases"/>
    <property type="match status" value="1"/>
</dbReference>
<dbReference type="InterPro" id="IPR027417">
    <property type="entry name" value="P-loop_NTPase"/>
</dbReference>
<dbReference type="PANTHER" id="PTHR43581">
    <property type="entry name" value="ATP/GTP PHOSPHATASE"/>
    <property type="match status" value="1"/>
</dbReference>
<protein>
    <submittedName>
        <fullName evidence="3">Translation initiation factor IF-2, N-terminal region</fullName>
    </submittedName>
</protein>
<reference evidence="3 4" key="1">
    <citation type="submission" date="2016-11" db="EMBL/GenBank/DDBJ databases">
        <authorList>
            <person name="Jaros S."/>
            <person name="Januszkiewicz K."/>
            <person name="Wedrychowicz H."/>
        </authorList>
    </citation>
    <scope>NUCLEOTIDE SEQUENCE [LARGE SCALE GENOMIC DNA]</scope>
    <source>
        <strain evidence="3 4">HD4</strain>
    </source>
</reference>
<dbReference type="Pfam" id="PF04760">
    <property type="entry name" value="IF2_N"/>
    <property type="match status" value="1"/>
</dbReference>
<evidence type="ECO:0000313" key="3">
    <source>
        <dbReference type="EMBL" id="SHK95487.1"/>
    </source>
</evidence>
<evidence type="ECO:0000259" key="1">
    <source>
        <dbReference type="Pfam" id="PF04760"/>
    </source>
</evidence>
<organism evidence="3 4">
    <name type="scientific">Selenomonas ruminantium</name>
    <dbReference type="NCBI Taxonomy" id="971"/>
    <lineage>
        <taxon>Bacteria</taxon>
        <taxon>Bacillati</taxon>
        <taxon>Bacillota</taxon>
        <taxon>Negativicutes</taxon>
        <taxon>Selenomonadales</taxon>
        <taxon>Selenomonadaceae</taxon>
        <taxon>Selenomonas</taxon>
    </lineage>
</organism>
<accession>A0A1M6WP17</accession>
<dbReference type="Pfam" id="PF13175">
    <property type="entry name" value="AAA_15"/>
    <property type="match status" value="1"/>
</dbReference>
<dbReference type="InterPro" id="IPR006847">
    <property type="entry name" value="IF2_N"/>
</dbReference>
<dbReference type="Proteomes" id="UP000184263">
    <property type="component" value="Unassembled WGS sequence"/>
</dbReference>
<name>A0A1M6WP17_SELRU</name>
<evidence type="ECO:0000259" key="2">
    <source>
        <dbReference type="Pfam" id="PF13175"/>
    </source>
</evidence>
<sequence>MKTYRIYDVAKKFHTTNQIILSILSEFNISKKSYMSTINEKEYKLIQDYFQTNPDDLPDEIINKSKANILSKQPKLILNDTLKIKSLTIKSFRKFAPESHIYLNDILTLIVGQNATSKSTLLGMIAQPFEFSKQWKIYTPSYNEINKSKQKTILNCPYETEYSEIFRMSYKYDAPETNDYAYNIVLESKLGELKLPITMKKRTDQTDNKIRFVTGKTRNAGEGNYPHPLIYLGLNRLYPLANSEKIEVDPNYSLSIEEMNLYAKWQKQITLIPENITPEFISSDTKDFLACESEFYDAEANSAGQDNIGQILSAILSFRRLKIKLGEKYRGGILLIDEVDATLHTVAQENLIKVLIQSAKDYDLQIICTTHSTKMIELCSHKYKNESTIVSLFRRNGNILSDCGATYESIIAEINAVVSQKKTTTLLFEDTVASNFFNAITNNYFKDYINTSTYENNDKQDISLPADVLCRLASRNIPEFKKIFYIVDPDMYKQVPNNKNNILALPGKLPIEVMMYNFLHTEKCPFWDSSIGGYNYQMCFKDYPDLIYIPDDDDDKKEKIQYFKKWFNEQSSLLVWGRQNKKLYHCWIHNNLDLVKDFITNFVKKFNKIPPQIKIPNSAIEKFDNWLDKC</sequence>
<dbReference type="Gene3D" id="1.10.10.2480">
    <property type="match status" value="1"/>
</dbReference>
<keyword evidence="3" id="KW-0396">Initiation factor</keyword>
<dbReference type="RefSeq" id="WP_073091803.1">
    <property type="nucleotide sequence ID" value="NZ_FRBC01000027.1"/>
</dbReference>
<dbReference type="AlphaFoldDB" id="A0A1M6WP17"/>
<feature type="domain" description="Translation initiation factor IF-2 N-terminal" evidence="1">
    <location>
        <begin position="1"/>
        <end position="51"/>
    </location>
</feature>
<dbReference type="InterPro" id="IPR051396">
    <property type="entry name" value="Bact_Antivir_Def_Nuclease"/>
</dbReference>
<dbReference type="GO" id="GO:0003743">
    <property type="term" value="F:translation initiation factor activity"/>
    <property type="evidence" value="ECO:0007669"/>
    <property type="project" value="UniProtKB-KW"/>
</dbReference>
<evidence type="ECO:0000313" key="4">
    <source>
        <dbReference type="Proteomes" id="UP000184263"/>
    </source>
</evidence>
<dbReference type="OrthoDB" id="9801813at2"/>
<dbReference type="PANTHER" id="PTHR43581:SF4">
    <property type="entry name" value="ATP_GTP PHOSPHATASE"/>
    <property type="match status" value="1"/>
</dbReference>
<dbReference type="EMBL" id="FRBC01000027">
    <property type="protein sequence ID" value="SHK95487.1"/>
    <property type="molecule type" value="Genomic_DNA"/>
</dbReference>
<dbReference type="CDD" id="cd00267">
    <property type="entry name" value="ABC_ATPase"/>
    <property type="match status" value="1"/>
</dbReference>